<dbReference type="AlphaFoldDB" id="A0A1Z5S3Z5"/>
<feature type="compositionally biased region" description="Basic and acidic residues" evidence="1">
    <location>
        <begin position="145"/>
        <end position="155"/>
    </location>
</feature>
<feature type="compositionally biased region" description="Basic and acidic residues" evidence="1">
    <location>
        <begin position="112"/>
        <end position="124"/>
    </location>
</feature>
<reference evidence="2 3" key="1">
    <citation type="journal article" date="2009" name="Nature">
        <title>The Sorghum bicolor genome and the diversification of grasses.</title>
        <authorList>
            <person name="Paterson A.H."/>
            <person name="Bowers J.E."/>
            <person name="Bruggmann R."/>
            <person name="Dubchak I."/>
            <person name="Grimwood J."/>
            <person name="Gundlach H."/>
            <person name="Haberer G."/>
            <person name="Hellsten U."/>
            <person name="Mitros T."/>
            <person name="Poliakov A."/>
            <person name="Schmutz J."/>
            <person name="Spannagl M."/>
            <person name="Tang H."/>
            <person name="Wang X."/>
            <person name="Wicker T."/>
            <person name="Bharti A.K."/>
            <person name="Chapman J."/>
            <person name="Feltus F.A."/>
            <person name="Gowik U."/>
            <person name="Grigoriev I.V."/>
            <person name="Lyons E."/>
            <person name="Maher C.A."/>
            <person name="Martis M."/>
            <person name="Narechania A."/>
            <person name="Otillar R.P."/>
            <person name="Penning B.W."/>
            <person name="Salamov A.A."/>
            <person name="Wang Y."/>
            <person name="Zhang L."/>
            <person name="Carpita N.C."/>
            <person name="Freeling M."/>
            <person name="Gingle A.R."/>
            <person name="Hash C.T."/>
            <person name="Keller B."/>
            <person name="Klein P."/>
            <person name="Kresovich S."/>
            <person name="McCann M.C."/>
            <person name="Ming R."/>
            <person name="Peterson D.G."/>
            <person name="Mehboob-ur-Rahman"/>
            <person name="Ware D."/>
            <person name="Westhoff P."/>
            <person name="Mayer K.F."/>
            <person name="Messing J."/>
            <person name="Rokhsar D.S."/>
        </authorList>
    </citation>
    <scope>NUCLEOTIDE SEQUENCE [LARGE SCALE GENOMIC DNA]</scope>
    <source>
        <strain evidence="3">cv. BTx623</strain>
    </source>
</reference>
<name>A0A1Z5S3Z5_SORBI</name>
<reference evidence="3" key="2">
    <citation type="journal article" date="2018" name="Plant J.">
        <title>The Sorghum bicolor reference genome: improved assembly, gene annotations, a transcriptome atlas, and signatures of genome organization.</title>
        <authorList>
            <person name="McCormick R.F."/>
            <person name="Truong S.K."/>
            <person name="Sreedasyam A."/>
            <person name="Jenkins J."/>
            <person name="Shu S."/>
            <person name="Sims D."/>
            <person name="Kennedy M."/>
            <person name="Amirebrahimi M."/>
            <person name="Weers B.D."/>
            <person name="McKinley B."/>
            <person name="Mattison A."/>
            <person name="Morishige D.T."/>
            <person name="Grimwood J."/>
            <person name="Schmutz J."/>
            <person name="Mullet J.E."/>
        </authorList>
    </citation>
    <scope>NUCLEOTIDE SEQUENCE [LARGE SCALE GENOMIC DNA]</scope>
    <source>
        <strain evidence="3">cv. BTx623</strain>
    </source>
</reference>
<feature type="compositionally biased region" description="Low complexity" evidence="1">
    <location>
        <begin position="92"/>
        <end position="103"/>
    </location>
</feature>
<dbReference type="Proteomes" id="UP000000768">
    <property type="component" value="Chromosome 1"/>
</dbReference>
<accession>A0A1Z5S3Z5</accession>
<gene>
    <name evidence="2" type="ORF">SORBI_3001G019601</name>
</gene>
<organism evidence="2 3">
    <name type="scientific">Sorghum bicolor</name>
    <name type="common">Sorghum</name>
    <name type="synonym">Sorghum vulgare</name>
    <dbReference type="NCBI Taxonomy" id="4558"/>
    <lineage>
        <taxon>Eukaryota</taxon>
        <taxon>Viridiplantae</taxon>
        <taxon>Streptophyta</taxon>
        <taxon>Embryophyta</taxon>
        <taxon>Tracheophyta</taxon>
        <taxon>Spermatophyta</taxon>
        <taxon>Magnoliopsida</taxon>
        <taxon>Liliopsida</taxon>
        <taxon>Poales</taxon>
        <taxon>Poaceae</taxon>
        <taxon>PACMAD clade</taxon>
        <taxon>Panicoideae</taxon>
        <taxon>Andropogonodae</taxon>
        <taxon>Andropogoneae</taxon>
        <taxon>Sorghinae</taxon>
        <taxon>Sorghum</taxon>
    </lineage>
</organism>
<protein>
    <submittedName>
        <fullName evidence="2">Uncharacterized protein</fullName>
    </submittedName>
</protein>
<sequence length="301" mass="32638">MAQCLGRAPNLSSPRTLPDLAVRRLKPQIRDEGGADEPQQRLAVGEGPAEEDDGLVGGAEEVEEAPGGEEAQEDEEREGEGGPQREGDHGGVVDAEVGEVAAEAGGGVGDGVRLRERRAVEELPPRPAIGQRAPRRVGEPAQEEPESRRGDRRIEASGGGRGRSEARLVTGRRGGGVGAEAMATGIQKEARALLQERWRNWGKPRCCCGWLVLCCFCGFAFAFNREKMCCCLPVSVVAWLGCHIGLYNTFFSWCCVYEAMTVGLCITRVQMSVIEIAKLYFVILAKYARALLREQIGVCRK</sequence>
<feature type="compositionally biased region" description="Basic and acidic residues" evidence="1">
    <location>
        <begin position="79"/>
        <end position="91"/>
    </location>
</feature>
<dbReference type="InParanoid" id="A0A1Z5S3Z5"/>
<evidence type="ECO:0000256" key="1">
    <source>
        <dbReference type="SAM" id="MobiDB-lite"/>
    </source>
</evidence>
<proteinExistence type="predicted"/>
<dbReference type="EMBL" id="CM000760">
    <property type="protein sequence ID" value="OQU90657.1"/>
    <property type="molecule type" value="Genomic_DNA"/>
</dbReference>
<keyword evidence="3" id="KW-1185">Reference proteome</keyword>
<evidence type="ECO:0000313" key="2">
    <source>
        <dbReference type="EMBL" id="OQU90657.1"/>
    </source>
</evidence>
<feature type="region of interest" description="Disordered" evidence="1">
    <location>
        <begin position="1"/>
        <end position="167"/>
    </location>
</feature>
<feature type="compositionally biased region" description="Acidic residues" evidence="1">
    <location>
        <begin position="48"/>
        <end position="78"/>
    </location>
</feature>
<evidence type="ECO:0000313" key="3">
    <source>
        <dbReference type="Proteomes" id="UP000000768"/>
    </source>
</evidence>
<dbReference type="Gramene" id="OQU90657">
    <property type="protein sequence ID" value="OQU90657"/>
    <property type="gene ID" value="SORBI_3001G019601"/>
</dbReference>